<keyword evidence="1" id="KW-1133">Transmembrane helix</keyword>
<gene>
    <name evidence="2" type="ORF">CCUS01_08646</name>
</gene>
<organism evidence="2 3">
    <name type="scientific">Colletotrichum cuscutae</name>
    <dbReference type="NCBI Taxonomy" id="1209917"/>
    <lineage>
        <taxon>Eukaryota</taxon>
        <taxon>Fungi</taxon>
        <taxon>Dikarya</taxon>
        <taxon>Ascomycota</taxon>
        <taxon>Pezizomycotina</taxon>
        <taxon>Sordariomycetes</taxon>
        <taxon>Hypocreomycetidae</taxon>
        <taxon>Glomerellales</taxon>
        <taxon>Glomerellaceae</taxon>
        <taxon>Colletotrichum</taxon>
        <taxon>Colletotrichum acutatum species complex</taxon>
    </lineage>
</organism>
<dbReference type="Proteomes" id="UP001239213">
    <property type="component" value="Unassembled WGS sequence"/>
</dbReference>
<name>A0AAI9URV9_9PEZI</name>
<comment type="caution">
    <text evidence="2">The sequence shown here is derived from an EMBL/GenBank/DDBJ whole genome shotgun (WGS) entry which is preliminary data.</text>
</comment>
<sequence length="157" mass="16251">IPSAAQTGVTTLSQTDPTSTTTVISFVPLTGAFTTLISTATEAGVITLPQADPAGITTVLSFVPPITGALTTVVSSATQSGVTTLPQTDPAGTTTVVTFVPITGALTTVVSSAKSKDPLLAHPPFWPTLLPPFTPNVLLFIIRLINLLLYIYLLYIV</sequence>
<keyword evidence="3" id="KW-1185">Reference proteome</keyword>
<dbReference type="AlphaFoldDB" id="A0AAI9URV9"/>
<feature type="transmembrane region" description="Helical" evidence="1">
    <location>
        <begin position="137"/>
        <end position="156"/>
    </location>
</feature>
<evidence type="ECO:0000256" key="1">
    <source>
        <dbReference type="SAM" id="Phobius"/>
    </source>
</evidence>
<reference evidence="2" key="1">
    <citation type="submission" date="2016-11" db="EMBL/GenBank/DDBJ databases">
        <title>The genome sequence of Colletotrichum cuscutae.</title>
        <authorList>
            <person name="Baroncelli R."/>
        </authorList>
    </citation>
    <scope>NUCLEOTIDE SEQUENCE</scope>
    <source>
        <strain evidence="2">IMI 304802</strain>
    </source>
</reference>
<keyword evidence="1" id="KW-0472">Membrane</keyword>
<feature type="non-terminal residue" evidence="2">
    <location>
        <position position="1"/>
    </location>
</feature>
<dbReference type="EMBL" id="MPDP01000270">
    <property type="protein sequence ID" value="KAK1462459.1"/>
    <property type="molecule type" value="Genomic_DNA"/>
</dbReference>
<evidence type="ECO:0000313" key="3">
    <source>
        <dbReference type="Proteomes" id="UP001239213"/>
    </source>
</evidence>
<accession>A0AAI9URV9</accession>
<protein>
    <submittedName>
        <fullName evidence="2">Uncharacterized protein</fullName>
    </submittedName>
</protein>
<proteinExistence type="predicted"/>
<keyword evidence="1" id="KW-0812">Transmembrane</keyword>
<evidence type="ECO:0000313" key="2">
    <source>
        <dbReference type="EMBL" id="KAK1462459.1"/>
    </source>
</evidence>